<dbReference type="Proteomes" id="UP001336020">
    <property type="component" value="Unassembled WGS sequence"/>
</dbReference>
<accession>A0ABU7L7L1</accession>
<keyword evidence="2" id="KW-1185">Reference proteome</keyword>
<dbReference type="Gene3D" id="3.40.50.12780">
    <property type="entry name" value="N-terminal domain of ligase-like"/>
    <property type="match status" value="1"/>
</dbReference>
<protein>
    <submittedName>
        <fullName evidence="1">TIGR03089 family protein</fullName>
    </submittedName>
</protein>
<reference evidence="1 2" key="1">
    <citation type="submission" date="2023-07" db="EMBL/GenBank/DDBJ databases">
        <authorList>
            <person name="Girao M."/>
            <person name="Carvalho M.F."/>
        </authorList>
    </citation>
    <scope>NUCLEOTIDE SEQUENCE [LARGE SCALE GENOMIC DNA]</scope>
    <source>
        <strain evidence="1 2">YIM65754</strain>
    </source>
</reference>
<dbReference type="EMBL" id="JAUTXY010000003">
    <property type="protein sequence ID" value="MEE2057520.1"/>
    <property type="molecule type" value="Genomic_DNA"/>
</dbReference>
<evidence type="ECO:0000313" key="1">
    <source>
        <dbReference type="EMBL" id="MEE2057520.1"/>
    </source>
</evidence>
<dbReference type="SUPFAM" id="SSF56801">
    <property type="entry name" value="Acetyl-CoA synthetase-like"/>
    <property type="match status" value="1"/>
</dbReference>
<dbReference type="InterPro" id="IPR017523">
    <property type="entry name" value="Rv3268"/>
</dbReference>
<organism evidence="1 2">
    <name type="scientific">Rhodococcus artemisiae</name>
    <dbReference type="NCBI Taxonomy" id="714159"/>
    <lineage>
        <taxon>Bacteria</taxon>
        <taxon>Bacillati</taxon>
        <taxon>Actinomycetota</taxon>
        <taxon>Actinomycetes</taxon>
        <taxon>Mycobacteriales</taxon>
        <taxon>Nocardiaceae</taxon>
        <taxon>Rhodococcus</taxon>
    </lineage>
</organism>
<dbReference type="InterPro" id="IPR042099">
    <property type="entry name" value="ANL_N_sf"/>
</dbReference>
<comment type="caution">
    <text evidence="1">The sequence shown here is derived from an EMBL/GenBank/DDBJ whole genome shotgun (WGS) entry which is preliminary data.</text>
</comment>
<dbReference type="NCBIfam" id="TIGR03089">
    <property type="entry name" value="TIGR03089 family protein"/>
    <property type="match status" value="1"/>
</dbReference>
<evidence type="ECO:0000313" key="2">
    <source>
        <dbReference type="Proteomes" id="UP001336020"/>
    </source>
</evidence>
<dbReference type="RefSeq" id="WP_330132778.1">
    <property type="nucleotide sequence ID" value="NZ_JAUTXY010000003.1"/>
</dbReference>
<name>A0ABU7L7L1_9NOCA</name>
<proteinExistence type="predicted"/>
<sequence>MTTLTAALLDPILASDPAGPRITWYDDATGARIELSALTLANWAAKTANMIRDEFGLLPGGRVAVLLPAHWQSAAVLLGAWWAGTEVVLDADPDADLALVTPDRLDEVDDVTEVAALSLDAFGRPVADLPPGVTDYATNVRLHGDQFRPTASTTTVTSGAGDAALGGRTAADVLAAAKESAARSGITGTDRVLSSRDWGTVDELVDGLLAALSVGASLVQVSNPDPAAIERRIASEKITARLDA</sequence>
<gene>
    <name evidence="1" type="ORF">Q7514_08245</name>
</gene>